<evidence type="ECO:0000256" key="3">
    <source>
        <dbReference type="ARBA" id="ARBA00023015"/>
    </source>
</evidence>
<dbReference type="Pfam" id="PF25601">
    <property type="entry name" value="AAA_lid_14"/>
    <property type="match status" value="1"/>
</dbReference>
<evidence type="ECO:0000256" key="6">
    <source>
        <dbReference type="SAM" id="MobiDB-lite"/>
    </source>
</evidence>
<dbReference type="RefSeq" id="WP_147927940.1">
    <property type="nucleotide sequence ID" value="NZ_VKAC01000012.1"/>
</dbReference>
<dbReference type="PROSITE" id="PS50045">
    <property type="entry name" value="SIGMA54_INTERACT_4"/>
    <property type="match status" value="1"/>
</dbReference>
<dbReference type="InterPro" id="IPR029016">
    <property type="entry name" value="GAF-like_dom_sf"/>
</dbReference>
<organism evidence="8 9">
    <name type="scientific">Quadrisphaera setariae</name>
    <dbReference type="NCBI Taxonomy" id="2593304"/>
    <lineage>
        <taxon>Bacteria</taxon>
        <taxon>Bacillati</taxon>
        <taxon>Actinomycetota</taxon>
        <taxon>Actinomycetes</taxon>
        <taxon>Kineosporiales</taxon>
        <taxon>Kineosporiaceae</taxon>
        <taxon>Quadrisphaera</taxon>
    </lineage>
</organism>
<feature type="region of interest" description="Disordered" evidence="6">
    <location>
        <begin position="190"/>
        <end position="213"/>
    </location>
</feature>
<evidence type="ECO:0000256" key="5">
    <source>
        <dbReference type="ARBA" id="ARBA00023163"/>
    </source>
</evidence>
<evidence type="ECO:0000256" key="2">
    <source>
        <dbReference type="ARBA" id="ARBA00022840"/>
    </source>
</evidence>
<proteinExistence type="predicted"/>
<keyword evidence="5" id="KW-0804">Transcription</keyword>
<dbReference type="Gene3D" id="1.10.10.60">
    <property type="entry name" value="Homeodomain-like"/>
    <property type="match status" value="1"/>
</dbReference>
<dbReference type="GO" id="GO:0043565">
    <property type="term" value="F:sequence-specific DNA binding"/>
    <property type="evidence" value="ECO:0007669"/>
    <property type="project" value="InterPro"/>
</dbReference>
<feature type="compositionally biased region" description="Polar residues" evidence="6">
    <location>
        <begin position="193"/>
        <end position="203"/>
    </location>
</feature>
<evidence type="ECO:0000256" key="4">
    <source>
        <dbReference type="ARBA" id="ARBA00023125"/>
    </source>
</evidence>
<gene>
    <name evidence="8" type="ORF">FMM08_18785</name>
</gene>
<keyword evidence="3" id="KW-0805">Transcription regulation</keyword>
<keyword evidence="2" id="KW-0067">ATP-binding</keyword>
<dbReference type="Pfam" id="PF01590">
    <property type="entry name" value="GAF"/>
    <property type="match status" value="1"/>
</dbReference>
<dbReference type="InterPro" id="IPR027417">
    <property type="entry name" value="P-loop_NTPase"/>
</dbReference>
<dbReference type="PANTHER" id="PTHR32071">
    <property type="entry name" value="TRANSCRIPTIONAL REGULATORY PROTEIN"/>
    <property type="match status" value="1"/>
</dbReference>
<sequence length="498" mass="51979">MAPEALAGTSAESSLRLRASWARCEHLEVPPDEVPPVYSGAVDVDPVFVESGRTVLADLRSTLAGEPVGVMLTDATGLVLQRFLDDAAMHRSLDRVHLAPGFSYAEAHAGTNGLGLALADRAPSLVRGAEHYVESLREYTCAAAPVLDPRTGDVAGTVNLTTWSRSSSGLLLALATTAARSTSALMLARTGGPAQSRTTTGTGSAPGALPDRAAPRGQVYRVVPARAAGPADPCASRTWRAAVEQVERAMLAGRVVALAGEAGAGKTALVASARRRAELRGTLLAARTPGVDEVGAWLAAWTPVLHEDGACIVVSGTSALPAWAADQLAGVLATARRTDGAPQPFVLTEHDAAALPGALAALVDVVVEVPPLRDRPEDVVPLAEHFARVHRHRDVAITPAAAQVLRAAAWPGGATQLRQVVQAAVARTDAVDVRHLPADLASRTRRSLSRLESLERDEIVRALTVPGTTVARAAEQLGISRATVYRRISAYGIEVPRA</sequence>
<dbReference type="InterPro" id="IPR002197">
    <property type="entry name" value="HTH_Fis"/>
</dbReference>
<dbReference type="Pfam" id="PF02954">
    <property type="entry name" value="HTH_8"/>
    <property type="match status" value="1"/>
</dbReference>
<evidence type="ECO:0000256" key="1">
    <source>
        <dbReference type="ARBA" id="ARBA00022741"/>
    </source>
</evidence>
<dbReference type="Gene3D" id="3.30.450.40">
    <property type="match status" value="1"/>
</dbReference>
<dbReference type="InterPro" id="IPR002078">
    <property type="entry name" value="Sigma_54_int"/>
</dbReference>
<dbReference type="Proteomes" id="UP000321234">
    <property type="component" value="Unassembled WGS sequence"/>
</dbReference>
<keyword evidence="9" id="KW-1185">Reference proteome</keyword>
<dbReference type="SUPFAM" id="SSF46689">
    <property type="entry name" value="Homeodomain-like"/>
    <property type="match status" value="1"/>
</dbReference>
<evidence type="ECO:0000313" key="8">
    <source>
        <dbReference type="EMBL" id="TXR52818.1"/>
    </source>
</evidence>
<dbReference type="AlphaFoldDB" id="A0A5C8Z6J1"/>
<comment type="caution">
    <text evidence="8">The sequence shown here is derived from an EMBL/GenBank/DDBJ whole genome shotgun (WGS) entry which is preliminary data.</text>
</comment>
<evidence type="ECO:0000259" key="7">
    <source>
        <dbReference type="PROSITE" id="PS50045"/>
    </source>
</evidence>
<dbReference type="SUPFAM" id="SSF52540">
    <property type="entry name" value="P-loop containing nucleoside triphosphate hydrolases"/>
    <property type="match status" value="1"/>
</dbReference>
<reference evidence="8 9" key="1">
    <citation type="submission" date="2019-07" db="EMBL/GenBank/DDBJ databases">
        <title>Quadrisphaera sp. strain DD2A genome sequencing and assembly.</title>
        <authorList>
            <person name="Kim I."/>
        </authorList>
    </citation>
    <scope>NUCLEOTIDE SEQUENCE [LARGE SCALE GENOMIC DNA]</scope>
    <source>
        <strain evidence="8 9">DD2A</strain>
    </source>
</reference>
<keyword evidence="4" id="KW-0238">DNA-binding</keyword>
<dbReference type="EMBL" id="VKAC01000012">
    <property type="protein sequence ID" value="TXR52818.1"/>
    <property type="molecule type" value="Genomic_DNA"/>
</dbReference>
<dbReference type="GO" id="GO:0006355">
    <property type="term" value="P:regulation of DNA-templated transcription"/>
    <property type="evidence" value="ECO:0007669"/>
    <property type="project" value="InterPro"/>
</dbReference>
<dbReference type="InterPro" id="IPR058031">
    <property type="entry name" value="AAA_lid_NorR"/>
</dbReference>
<protein>
    <submittedName>
        <fullName evidence="8">Fis family transcriptional regulator</fullName>
    </submittedName>
</protein>
<keyword evidence="1" id="KW-0547">Nucleotide-binding</keyword>
<dbReference type="PRINTS" id="PR01590">
    <property type="entry name" value="HTHFIS"/>
</dbReference>
<feature type="domain" description="Sigma-54 factor interaction" evidence="7">
    <location>
        <begin position="365"/>
        <end position="426"/>
    </location>
</feature>
<dbReference type="InterPro" id="IPR003018">
    <property type="entry name" value="GAF"/>
</dbReference>
<name>A0A5C8Z6J1_9ACTN</name>
<evidence type="ECO:0000313" key="9">
    <source>
        <dbReference type="Proteomes" id="UP000321234"/>
    </source>
</evidence>
<dbReference type="InterPro" id="IPR009057">
    <property type="entry name" value="Homeodomain-like_sf"/>
</dbReference>
<dbReference type="Gene3D" id="1.10.8.60">
    <property type="match status" value="1"/>
</dbReference>
<dbReference type="OrthoDB" id="5496274at2"/>
<dbReference type="GO" id="GO:0005524">
    <property type="term" value="F:ATP binding"/>
    <property type="evidence" value="ECO:0007669"/>
    <property type="project" value="UniProtKB-KW"/>
</dbReference>
<accession>A0A5C8Z6J1</accession>